<dbReference type="EMBL" id="SMGQ01000019">
    <property type="protein sequence ID" value="TCK86732.1"/>
    <property type="molecule type" value="Genomic_DNA"/>
</dbReference>
<dbReference type="GO" id="GO:0003677">
    <property type="term" value="F:DNA binding"/>
    <property type="evidence" value="ECO:0007669"/>
    <property type="project" value="UniProtKB-UniRule"/>
</dbReference>
<dbReference type="InterPro" id="IPR001647">
    <property type="entry name" value="HTH_TetR"/>
</dbReference>
<feature type="domain" description="HTH tetR-type" evidence="3">
    <location>
        <begin position="9"/>
        <end position="69"/>
    </location>
</feature>
<sequence length="197" mass="22935">MNGFEKRREIKKNQIIDALKELIMVRNFKDIGVREIADRAGVSPASIYNFFGNKDELAKEVFYKYMEDIGNKFVEMIDSDLSFKEKVKRMFDDSVKYQEQLNSEGLKNFILEDPAFKKHVEEYAYKVTIPMMVRLIEQGKVEGYISNGISINTIVLFSSTFMNIFSNPEVRNNCDVQTRKELTQLFLYGVFGDEVNN</sequence>
<dbReference type="SUPFAM" id="SSF46689">
    <property type="entry name" value="Homeodomain-like"/>
    <property type="match status" value="1"/>
</dbReference>
<dbReference type="PANTHER" id="PTHR43479">
    <property type="entry name" value="ACREF/ENVCD OPERON REPRESSOR-RELATED"/>
    <property type="match status" value="1"/>
</dbReference>
<dbReference type="InterPro" id="IPR050624">
    <property type="entry name" value="HTH-type_Tx_Regulator"/>
</dbReference>
<reference evidence="4 5" key="1">
    <citation type="submission" date="2019-03" db="EMBL/GenBank/DDBJ databases">
        <title>Genomic Encyclopedia of Type Strains, Phase IV (KMG-IV): sequencing the most valuable type-strain genomes for metagenomic binning, comparative biology and taxonomic classification.</title>
        <authorList>
            <person name="Goeker M."/>
        </authorList>
    </citation>
    <scope>NUCLEOTIDE SEQUENCE [LARGE SCALE GENOMIC DNA]</scope>
    <source>
        <strain evidence="4 5">DSM 24176</strain>
    </source>
</reference>
<proteinExistence type="predicted"/>
<organism evidence="4 5">
    <name type="scientific">Natranaerovirga hydrolytica</name>
    <dbReference type="NCBI Taxonomy" id="680378"/>
    <lineage>
        <taxon>Bacteria</taxon>
        <taxon>Bacillati</taxon>
        <taxon>Bacillota</taxon>
        <taxon>Clostridia</taxon>
        <taxon>Lachnospirales</taxon>
        <taxon>Natranaerovirgaceae</taxon>
        <taxon>Natranaerovirga</taxon>
    </lineage>
</organism>
<gene>
    <name evidence="4" type="ORF">EDC19_2786</name>
</gene>
<accession>A0A4R1M610</accession>
<dbReference type="PROSITE" id="PS50977">
    <property type="entry name" value="HTH_TETR_2"/>
    <property type="match status" value="1"/>
</dbReference>
<name>A0A4R1M610_9FIRM</name>
<dbReference type="Pfam" id="PF00440">
    <property type="entry name" value="TetR_N"/>
    <property type="match status" value="1"/>
</dbReference>
<dbReference type="RefSeq" id="WP_132283440.1">
    <property type="nucleotide sequence ID" value="NZ_SMGQ01000019.1"/>
</dbReference>
<dbReference type="OrthoDB" id="113732at2"/>
<comment type="caution">
    <text evidence="4">The sequence shown here is derived from an EMBL/GenBank/DDBJ whole genome shotgun (WGS) entry which is preliminary data.</text>
</comment>
<evidence type="ECO:0000313" key="4">
    <source>
        <dbReference type="EMBL" id="TCK86732.1"/>
    </source>
</evidence>
<dbReference type="InterPro" id="IPR009057">
    <property type="entry name" value="Homeodomain-like_sf"/>
</dbReference>
<dbReference type="PRINTS" id="PR00455">
    <property type="entry name" value="HTHTETR"/>
</dbReference>
<keyword evidence="1 2" id="KW-0238">DNA-binding</keyword>
<dbReference type="AlphaFoldDB" id="A0A4R1M610"/>
<evidence type="ECO:0000256" key="1">
    <source>
        <dbReference type="ARBA" id="ARBA00023125"/>
    </source>
</evidence>
<feature type="DNA-binding region" description="H-T-H motif" evidence="2">
    <location>
        <begin position="32"/>
        <end position="51"/>
    </location>
</feature>
<dbReference type="Proteomes" id="UP000294545">
    <property type="component" value="Unassembled WGS sequence"/>
</dbReference>
<dbReference type="PANTHER" id="PTHR43479:SF21">
    <property type="entry name" value="TRANSCRIPTIONAL REGULATOR, TETR FAMILY"/>
    <property type="match status" value="1"/>
</dbReference>
<evidence type="ECO:0000256" key="2">
    <source>
        <dbReference type="PROSITE-ProRule" id="PRU00335"/>
    </source>
</evidence>
<evidence type="ECO:0000259" key="3">
    <source>
        <dbReference type="PROSITE" id="PS50977"/>
    </source>
</evidence>
<dbReference type="Gene3D" id="1.10.357.10">
    <property type="entry name" value="Tetracycline Repressor, domain 2"/>
    <property type="match status" value="1"/>
</dbReference>
<protein>
    <submittedName>
        <fullName evidence="4">TetR family transcriptional regulator</fullName>
    </submittedName>
</protein>
<evidence type="ECO:0000313" key="5">
    <source>
        <dbReference type="Proteomes" id="UP000294545"/>
    </source>
</evidence>
<keyword evidence="5" id="KW-1185">Reference proteome</keyword>